<sequence length="141" mass="15603">MLVVLSVALSAALESAHGDVPNPPFVSDLNHINLTLENVLQSTNETLILGYAFKYGTENWKDTGFSGSCATQMSWNWTIPSNLRSAESEYRLMLHNHTAVGPPGDYYICANSDDDYDESSIYIGDIGNVYTDSGLRSVYRR</sequence>
<dbReference type="GeneID" id="43605550"/>
<feature type="chain" id="PRO_5029587909" evidence="1">
    <location>
        <begin position="19"/>
        <end position="141"/>
    </location>
</feature>
<gene>
    <name evidence="2" type="ORF">CGGC5_v010476</name>
</gene>
<evidence type="ECO:0000256" key="1">
    <source>
        <dbReference type="SAM" id="SignalP"/>
    </source>
</evidence>
<keyword evidence="1" id="KW-0732">Signal</keyword>
<name>A0A7J6IXJ0_COLFN</name>
<accession>A0A7J6IXJ0</accession>
<dbReference type="AlphaFoldDB" id="A0A7J6IXJ0"/>
<evidence type="ECO:0000313" key="2">
    <source>
        <dbReference type="EMBL" id="KAF4480661.1"/>
    </source>
</evidence>
<comment type="caution">
    <text evidence="2">The sequence shown here is derived from an EMBL/GenBank/DDBJ whole genome shotgun (WGS) entry which is preliminary data.</text>
</comment>
<protein>
    <submittedName>
        <fullName evidence="2">Uncharacterized protein</fullName>
    </submittedName>
</protein>
<reference evidence="2 3" key="1">
    <citation type="submission" date="2012-08" db="EMBL/GenBank/DDBJ databases">
        <authorList>
            <person name="Gan P.H.P."/>
            <person name="Ikeda K."/>
            <person name="Irieda H."/>
            <person name="Narusaka M."/>
            <person name="O'Connell R.J."/>
            <person name="Narusaka Y."/>
            <person name="Takano Y."/>
            <person name="Kubo Y."/>
            <person name="Shirasu K."/>
        </authorList>
    </citation>
    <scope>NUCLEOTIDE SEQUENCE [LARGE SCALE GENOMIC DNA]</scope>
    <source>
        <strain evidence="2 3">Nara gc5</strain>
    </source>
</reference>
<organism evidence="2 3">
    <name type="scientific">Colletotrichum fructicola (strain Nara gc5)</name>
    <name type="common">Anthracnose fungus</name>
    <name type="synonym">Colletotrichum gloeosporioides (strain Nara gc5)</name>
    <dbReference type="NCBI Taxonomy" id="1213859"/>
    <lineage>
        <taxon>Eukaryota</taxon>
        <taxon>Fungi</taxon>
        <taxon>Dikarya</taxon>
        <taxon>Ascomycota</taxon>
        <taxon>Pezizomycotina</taxon>
        <taxon>Sordariomycetes</taxon>
        <taxon>Hypocreomycetidae</taxon>
        <taxon>Glomerellales</taxon>
        <taxon>Glomerellaceae</taxon>
        <taxon>Colletotrichum</taxon>
        <taxon>Colletotrichum gloeosporioides species complex</taxon>
    </lineage>
</organism>
<keyword evidence="3" id="KW-1185">Reference proteome</keyword>
<reference evidence="2 3" key="2">
    <citation type="submission" date="2020-04" db="EMBL/GenBank/DDBJ databases">
        <title>Genome sequencing and assembly of multiple isolates from the Colletotrichum gloeosporioides species complex.</title>
        <authorList>
            <person name="Gan P."/>
            <person name="Shirasu K."/>
        </authorList>
    </citation>
    <scope>NUCLEOTIDE SEQUENCE [LARGE SCALE GENOMIC DNA]</scope>
    <source>
        <strain evidence="2 3">Nara gc5</strain>
    </source>
</reference>
<dbReference type="InParanoid" id="A0A7J6IXJ0"/>
<feature type="signal peptide" evidence="1">
    <location>
        <begin position="1"/>
        <end position="18"/>
    </location>
</feature>
<proteinExistence type="predicted"/>
<dbReference type="RefSeq" id="XP_066008156.1">
    <property type="nucleotide sequence ID" value="XM_066152362.1"/>
</dbReference>
<dbReference type="Proteomes" id="UP000011096">
    <property type="component" value="Unassembled WGS sequence"/>
</dbReference>
<evidence type="ECO:0000313" key="3">
    <source>
        <dbReference type="Proteomes" id="UP000011096"/>
    </source>
</evidence>
<dbReference type="EMBL" id="ANPB02000006">
    <property type="protein sequence ID" value="KAF4480661.1"/>
    <property type="molecule type" value="Genomic_DNA"/>
</dbReference>
<dbReference type="OrthoDB" id="10493595at2759"/>